<dbReference type="Proteomes" id="UP000275078">
    <property type="component" value="Unassembled WGS sequence"/>
</dbReference>
<dbReference type="EMBL" id="ML119723">
    <property type="protein sequence ID" value="RPA77620.1"/>
    <property type="molecule type" value="Genomic_DNA"/>
</dbReference>
<feature type="compositionally biased region" description="Polar residues" evidence="1">
    <location>
        <begin position="114"/>
        <end position="141"/>
    </location>
</feature>
<accession>A0A3N4I0K4</accession>
<feature type="region of interest" description="Disordered" evidence="1">
    <location>
        <begin position="97"/>
        <end position="228"/>
    </location>
</feature>
<reference evidence="2 3" key="1">
    <citation type="journal article" date="2018" name="Nat. Ecol. Evol.">
        <title>Pezizomycetes genomes reveal the molecular basis of ectomycorrhizal truffle lifestyle.</title>
        <authorList>
            <person name="Murat C."/>
            <person name="Payen T."/>
            <person name="Noel B."/>
            <person name="Kuo A."/>
            <person name="Morin E."/>
            <person name="Chen J."/>
            <person name="Kohler A."/>
            <person name="Krizsan K."/>
            <person name="Balestrini R."/>
            <person name="Da Silva C."/>
            <person name="Montanini B."/>
            <person name="Hainaut M."/>
            <person name="Levati E."/>
            <person name="Barry K.W."/>
            <person name="Belfiori B."/>
            <person name="Cichocki N."/>
            <person name="Clum A."/>
            <person name="Dockter R.B."/>
            <person name="Fauchery L."/>
            <person name="Guy J."/>
            <person name="Iotti M."/>
            <person name="Le Tacon F."/>
            <person name="Lindquist E.A."/>
            <person name="Lipzen A."/>
            <person name="Malagnac F."/>
            <person name="Mello A."/>
            <person name="Molinier V."/>
            <person name="Miyauchi S."/>
            <person name="Poulain J."/>
            <person name="Riccioni C."/>
            <person name="Rubini A."/>
            <person name="Sitrit Y."/>
            <person name="Splivallo R."/>
            <person name="Traeger S."/>
            <person name="Wang M."/>
            <person name="Zifcakova L."/>
            <person name="Wipf D."/>
            <person name="Zambonelli A."/>
            <person name="Paolocci F."/>
            <person name="Nowrousian M."/>
            <person name="Ottonello S."/>
            <person name="Baldrian P."/>
            <person name="Spatafora J.W."/>
            <person name="Henrissat B."/>
            <person name="Nagy L.G."/>
            <person name="Aury J.M."/>
            <person name="Wincker P."/>
            <person name="Grigoriev I.V."/>
            <person name="Bonfante P."/>
            <person name="Martin F.M."/>
        </authorList>
    </citation>
    <scope>NUCLEOTIDE SEQUENCE [LARGE SCALE GENOMIC DNA]</scope>
    <source>
        <strain evidence="2 3">RN42</strain>
    </source>
</reference>
<sequence length="228" mass="24867">MPLLPHPFLARDKPLPSQQQVSEWLPYSVMMFIKQRIPESCLGYHEEARLWELKPFGRFFLRGITEEYWHTHGIMGGPAMLLSELVFTLWLNDSEDDSGLSANSTTPDHRHMVSSDTAQLTSTRAADSAENTVRSSSTVPSADSAAPSVIPAPTPSSVPSTSSPALAVTPVTTGTVDQAPRTSSAPAPPPRPNQKRKAVGVVSGFPLDFDGDDELEQVPPSRKHKSRR</sequence>
<dbReference type="AlphaFoldDB" id="A0A3N4I0K4"/>
<organism evidence="2 3">
    <name type="scientific">Ascobolus immersus RN42</name>
    <dbReference type="NCBI Taxonomy" id="1160509"/>
    <lineage>
        <taxon>Eukaryota</taxon>
        <taxon>Fungi</taxon>
        <taxon>Dikarya</taxon>
        <taxon>Ascomycota</taxon>
        <taxon>Pezizomycotina</taxon>
        <taxon>Pezizomycetes</taxon>
        <taxon>Pezizales</taxon>
        <taxon>Ascobolaceae</taxon>
        <taxon>Ascobolus</taxon>
    </lineage>
</organism>
<evidence type="ECO:0000313" key="3">
    <source>
        <dbReference type="Proteomes" id="UP000275078"/>
    </source>
</evidence>
<evidence type="ECO:0000313" key="2">
    <source>
        <dbReference type="EMBL" id="RPA77620.1"/>
    </source>
</evidence>
<name>A0A3N4I0K4_ASCIM</name>
<proteinExistence type="predicted"/>
<evidence type="ECO:0000256" key="1">
    <source>
        <dbReference type="SAM" id="MobiDB-lite"/>
    </source>
</evidence>
<protein>
    <submittedName>
        <fullName evidence="2">Uncharacterized protein</fullName>
    </submittedName>
</protein>
<keyword evidence="3" id="KW-1185">Reference proteome</keyword>
<gene>
    <name evidence="2" type="ORF">BJ508DRAFT_330004</name>
</gene>